<dbReference type="InterPro" id="IPR010982">
    <property type="entry name" value="Lambda_DNA-bd_dom_sf"/>
</dbReference>
<gene>
    <name evidence="2" type="ORF">JOF56_006697</name>
</gene>
<dbReference type="RefSeq" id="WP_209643388.1">
    <property type="nucleotide sequence ID" value="NZ_JAGINW010000001.1"/>
</dbReference>
<dbReference type="InterPro" id="IPR001387">
    <property type="entry name" value="Cro/C1-type_HTH"/>
</dbReference>
<reference evidence="2 3" key="1">
    <citation type="submission" date="2021-03" db="EMBL/GenBank/DDBJ databases">
        <title>Sequencing the genomes of 1000 actinobacteria strains.</title>
        <authorList>
            <person name="Klenk H.-P."/>
        </authorList>
    </citation>
    <scope>NUCLEOTIDE SEQUENCE [LARGE SCALE GENOMIC DNA]</scope>
    <source>
        <strain evidence="2 3">DSM 46670</strain>
    </source>
</reference>
<name>A0ABS4TPI6_9PSEU</name>
<evidence type="ECO:0000313" key="3">
    <source>
        <dbReference type="Proteomes" id="UP001519332"/>
    </source>
</evidence>
<evidence type="ECO:0000259" key="1">
    <source>
        <dbReference type="PROSITE" id="PS50943"/>
    </source>
</evidence>
<keyword evidence="3" id="KW-1185">Reference proteome</keyword>
<feature type="domain" description="HTH cro/C1-type" evidence="1">
    <location>
        <begin position="17"/>
        <end position="71"/>
    </location>
</feature>
<dbReference type="Pfam" id="PF13560">
    <property type="entry name" value="HTH_31"/>
    <property type="match status" value="1"/>
</dbReference>
<organism evidence="2 3">
    <name type="scientific">Kibdelosporangium banguiense</name>
    <dbReference type="NCBI Taxonomy" id="1365924"/>
    <lineage>
        <taxon>Bacteria</taxon>
        <taxon>Bacillati</taxon>
        <taxon>Actinomycetota</taxon>
        <taxon>Actinomycetes</taxon>
        <taxon>Pseudonocardiales</taxon>
        <taxon>Pseudonocardiaceae</taxon>
        <taxon>Kibdelosporangium</taxon>
    </lineage>
</organism>
<dbReference type="PROSITE" id="PS50943">
    <property type="entry name" value="HTH_CROC1"/>
    <property type="match status" value="1"/>
</dbReference>
<proteinExistence type="predicted"/>
<dbReference type="SUPFAM" id="SSF47413">
    <property type="entry name" value="lambda repressor-like DNA-binding domains"/>
    <property type="match status" value="1"/>
</dbReference>
<dbReference type="SMART" id="SM00530">
    <property type="entry name" value="HTH_XRE"/>
    <property type="match status" value="1"/>
</dbReference>
<dbReference type="InterPro" id="IPR043917">
    <property type="entry name" value="DUF5753"/>
</dbReference>
<sequence length="298" mass="33692">MSTADPTSAYRELGRLLLRIREDAGLTAAQLAHGLEWAPTMISRMENGRRMTTTTDVVQYVVKCGLTLREARPLVELCRIAERKQGYYLSDKRIGGSLQSLIFLESSASHSIIYEPQVVNGLLQTPRYTEALIAAIDDLDEDWVASVVRTRRERQRILYLRNPARFTFYLHEQALRMPVGSEVTMHEQLLHFVLTAALENVTVRIVPIKAGARSVFGGAFRLMEFDEYRPVVYLDDLGGGGLILEDSDYVRHYYERMTMLADIALDEGQSRECVAELADAYDRGSQEVVADVLAQEQL</sequence>
<dbReference type="Gene3D" id="1.10.260.40">
    <property type="entry name" value="lambda repressor-like DNA-binding domains"/>
    <property type="match status" value="1"/>
</dbReference>
<accession>A0ABS4TPI6</accession>
<dbReference type="Proteomes" id="UP001519332">
    <property type="component" value="Unassembled WGS sequence"/>
</dbReference>
<dbReference type="EMBL" id="JAGINW010000001">
    <property type="protein sequence ID" value="MBP2326312.1"/>
    <property type="molecule type" value="Genomic_DNA"/>
</dbReference>
<dbReference type="Pfam" id="PF19054">
    <property type="entry name" value="DUF5753"/>
    <property type="match status" value="1"/>
</dbReference>
<protein>
    <submittedName>
        <fullName evidence="2">Transcriptional regulator with XRE-family HTH domain</fullName>
    </submittedName>
</protein>
<evidence type="ECO:0000313" key="2">
    <source>
        <dbReference type="EMBL" id="MBP2326312.1"/>
    </source>
</evidence>
<comment type="caution">
    <text evidence="2">The sequence shown here is derived from an EMBL/GenBank/DDBJ whole genome shotgun (WGS) entry which is preliminary data.</text>
</comment>
<dbReference type="CDD" id="cd00093">
    <property type="entry name" value="HTH_XRE"/>
    <property type="match status" value="1"/>
</dbReference>